<keyword evidence="5" id="KW-0378">Hydrolase</keyword>
<dbReference type="Gene3D" id="3.50.30.30">
    <property type="match status" value="1"/>
</dbReference>
<proteinExistence type="predicted"/>
<keyword evidence="6" id="KW-0862">Zinc</keyword>
<evidence type="ECO:0000256" key="5">
    <source>
        <dbReference type="ARBA" id="ARBA00022801"/>
    </source>
</evidence>
<dbReference type="Proteomes" id="UP000053464">
    <property type="component" value="Unassembled WGS sequence"/>
</dbReference>
<dbReference type="SUPFAM" id="SSF53187">
    <property type="entry name" value="Zn-dependent exopeptidases"/>
    <property type="match status" value="1"/>
</dbReference>
<dbReference type="RefSeq" id="WP_047002567.1">
    <property type="nucleotide sequence ID" value="NZ_LBHB01000001.1"/>
</dbReference>
<evidence type="ECO:0000256" key="2">
    <source>
        <dbReference type="ARBA" id="ARBA00022670"/>
    </source>
</evidence>
<dbReference type="InterPro" id="IPR045175">
    <property type="entry name" value="M28_fam"/>
</dbReference>
<comment type="caution">
    <text evidence="9">The sequence shown here is derived from an EMBL/GenBank/DDBJ whole genome shotgun (WGS) entry which is preliminary data.</text>
</comment>
<dbReference type="SUPFAM" id="SSF52025">
    <property type="entry name" value="PA domain"/>
    <property type="match status" value="1"/>
</dbReference>
<dbReference type="GO" id="GO:0004177">
    <property type="term" value="F:aminopeptidase activity"/>
    <property type="evidence" value="ECO:0007669"/>
    <property type="project" value="UniProtKB-KW"/>
</dbReference>
<feature type="domain" description="Peptidase M28" evidence="8">
    <location>
        <begin position="300"/>
        <end position="514"/>
    </location>
</feature>
<dbReference type="Gene3D" id="3.40.630.10">
    <property type="entry name" value="Zn peptidases"/>
    <property type="match status" value="1"/>
</dbReference>
<evidence type="ECO:0000259" key="8">
    <source>
        <dbReference type="Pfam" id="PF04389"/>
    </source>
</evidence>
<keyword evidence="3" id="KW-0479">Metal-binding</keyword>
<dbReference type="GO" id="GO:0046872">
    <property type="term" value="F:metal ion binding"/>
    <property type="evidence" value="ECO:0007669"/>
    <property type="project" value="UniProtKB-KW"/>
</dbReference>
<feature type="signal peptide" evidence="7">
    <location>
        <begin position="1"/>
        <end position="22"/>
    </location>
</feature>
<keyword evidence="2" id="KW-0645">Protease</keyword>
<dbReference type="GO" id="GO:0008235">
    <property type="term" value="F:metalloexopeptidase activity"/>
    <property type="evidence" value="ECO:0007669"/>
    <property type="project" value="InterPro"/>
</dbReference>
<dbReference type="AlphaFoldDB" id="A0A0G9MWV6"/>
<sequence length="546" mass="57528">MKQRLVAATLAIAVLVSPAVSAAGETDRATLEHDVRVLADDAMEGRAAGTPGYQRAVDYVSRRMADIGLQQGGDRDDTDRDWVQDFSLVRYGPARDTRMAIVGADGGRGEKLDYGLDFVGGGLAGAGEGRAEAEIVFVGYGLDLPALGYDDLDGVDLTGKIALWVPSDLEASDPLLAAHLLQTGGDRFAARGAVGSIMLWTPALSERFGWMQARNFLAGSSGTTWLAPDGTPYDPGAGMQFQLVASPQLSRRLLEGQPLDLDALAAAQFAGTSALPAFDTGLKARVDYAVEVEHRLDTGNVVGMLPGTDPALADQYVVMTAHLDHVGVRAGNGREGDLLFNGAMDNAVGVAMLLETARLMAANPPRRPMLFVALGAEELGLLGSSYHAAHPDLEGGTVAVNVNVDMPILTWPFSDLVAFGADRSNIYGTVAAAAAGHGLKLVPDPNPDEGFFFRSDQYSYVQRGVPAVYLDVGFGNGGDVAQQAFLSANYHQPSDEVSGVDFDQLQRFADVAYDVTRGVADMDARPAWNAGDVFGPLFGGPIADAP</sequence>
<keyword evidence="4 7" id="KW-0732">Signal</keyword>
<evidence type="ECO:0000256" key="3">
    <source>
        <dbReference type="ARBA" id="ARBA00022723"/>
    </source>
</evidence>
<evidence type="ECO:0000256" key="6">
    <source>
        <dbReference type="ARBA" id="ARBA00022833"/>
    </source>
</evidence>
<dbReference type="InterPro" id="IPR007484">
    <property type="entry name" value="Peptidase_M28"/>
</dbReference>
<dbReference type="PATRIC" id="fig|1581420.6.peg.281"/>
<dbReference type="Pfam" id="PF04389">
    <property type="entry name" value="Peptidase_M28"/>
    <property type="match status" value="1"/>
</dbReference>
<accession>A0A0G9MWV6</accession>
<evidence type="ECO:0000256" key="7">
    <source>
        <dbReference type="SAM" id="SignalP"/>
    </source>
</evidence>
<evidence type="ECO:0000256" key="1">
    <source>
        <dbReference type="ARBA" id="ARBA00022438"/>
    </source>
</evidence>
<organism evidence="9 10">
    <name type="scientific">Aurantiacibacter luteus</name>
    <dbReference type="NCBI Taxonomy" id="1581420"/>
    <lineage>
        <taxon>Bacteria</taxon>
        <taxon>Pseudomonadati</taxon>
        <taxon>Pseudomonadota</taxon>
        <taxon>Alphaproteobacteria</taxon>
        <taxon>Sphingomonadales</taxon>
        <taxon>Erythrobacteraceae</taxon>
        <taxon>Aurantiacibacter</taxon>
    </lineage>
</organism>
<evidence type="ECO:0000313" key="10">
    <source>
        <dbReference type="Proteomes" id="UP000053464"/>
    </source>
</evidence>
<dbReference type="PANTHER" id="PTHR12147:SF56">
    <property type="entry name" value="AMINOPEPTIDASE YDR415C-RELATED"/>
    <property type="match status" value="1"/>
</dbReference>
<dbReference type="OrthoDB" id="9778250at2"/>
<dbReference type="STRING" id="1581420.AAW00_01390"/>
<name>A0A0G9MWV6_9SPHN</name>
<evidence type="ECO:0000256" key="4">
    <source>
        <dbReference type="ARBA" id="ARBA00022729"/>
    </source>
</evidence>
<dbReference type="InterPro" id="IPR046450">
    <property type="entry name" value="PA_dom_sf"/>
</dbReference>
<keyword evidence="1" id="KW-0031">Aminopeptidase</keyword>
<keyword evidence="10" id="KW-1185">Reference proteome</keyword>
<dbReference type="EMBL" id="LBHB01000001">
    <property type="protein sequence ID" value="KLE35165.1"/>
    <property type="molecule type" value="Genomic_DNA"/>
</dbReference>
<reference evidence="9 10" key="1">
    <citation type="submission" date="2015-04" db="EMBL/GenBank/DDBJ databases">
        <title>The draft genome sequence of Erythrobacter luteus KA37.</title>
        <authorList>
            <person name="Zhuang L."/>
            <person name="Liu Y."/>
            <person name="Shao Z."/>
        </authorList>
    </citation>
    <scope>NUCLEOTIDE SEQUENCE [LARGE SCALE GENOMIC DNA]</scope>
    <source>
        <strain evidence="9 10">KA37</strain>
    </source>
</reference>
<dbReference type="GO" id="GO:0006508">
    <property type="term" value="P:proteolysis"/>
    <property type="evidence" value="ECO:0007669"/>
    <property type="project" value="UniProtKB-KW"/>
</dbReference>
<gene>
    <name evidence="9" type="ORF">AAW00_01390</name>
</gene>
<dbReference type="PANTHER" id="PTHR12147">
    <property type="entry name" value="METALLOPEPTIDASE M28 FAMILY MEMBER"/>
    <property type="match status" value="1"/>
</dbReference>
<evidence type="ECO:0000313" key="9">
    <source>
        <dbReference type="EMBL" id="KLE35165.1"/>
    </source>
</evidence>
<protein>
    <recommendedName>
        <fullName evidence="8">Peptidase M28 domain-containing protein</fullName>
    </recommendedName>
</protein>
<feature type="chain" id="PRO_5002579471" description="Peptidase M28 domain-containing protein" evidence="7">
    <location>
        <begin position="23"/>
        <end position="546"/>
    </location>
</feature>